<dbReference type="EMBL" id="MFUP01000009">
    <property type="protein sequence ID" value="OGI87709.1"/>
    <property type="molecule type" value="Genomic_DNA"/>
</dbReference>
<sequence>MKLQTISILMIIVFIVISIGFLTLGSMGHQACPISKIFGLSCPPLNDLLALANHHLSGLQSFTQATFNSDIGLILFFSIFLSVAFLFLKTGQLSKIKPPLSWVYLFIRRLNFSPNNKFIKWLSLHNKINPRVLF</sequence>
<accession>A0A1F6X0N1</accession>
<evidence type="ECO:0000313" key="2">
    <source>
        <dbReference type="EMBL" id="OGI87709.1"/>
    </source>
</evidence>
<dbReference type="AlphaFoldDB" id="A0A1F6X0N1"/>
<evidence type="ECO:0000313" key="3">
    <source>
        <dbReference type="Proteomes" id="UP000185809"/>
    </source>
</evidence>
<organism evidence="2 3">
    <name type="scientific">Candidatus Nomurabacteria bacterium RIFCSPLOWO2_01_FULL_33_24</name>
    <dbReference type="NCBI Taxonomy" id="1801765"/>
    <lineage>
        <taxon>Bacteria</taxon>
        <taxon>Candidatus Nomuraibacteriota</taxon>
    </lineage>
</organism>
<gene>
    <name evidence="2" type="ORF">A2995_01365</name>
</gene>
<comment type="caution">
    <text evidence="2">The sequence shown here is derived from an EMBL/GenBank/DDBJ whole genome shotgun (WGS) entry which is preliminary data.</text>
</comment>
<proteinExistence type="predicted"/>
<evidence type="ECO:0000256" key="1">
    <source>
        <dbReference type="SAM" id="Phobius"/>
    </source>
</evidence>
<keyword evidence="1" id="KW-0472">Membrane</keyword>
<feature type="transmembrane region" description="Helical" evidence="1">
    <location>
        <begin position="71"/>
        <end position="88"/>
    </location>
</feature>
<keyword evidence="1" id="KW-0812">Transmembrane</keyword>
<dbReference type="Proteomes" id="UP000185809">
    <property type="component" value="Unassembled WGS sequence"/>
</dbReference>
<keyword evidence="1" id="KW-1133">Transmembrane helix</keyword>
<feature type="transmembrane region" description="Helical" evidence="1">
    <location>
        <begin position="6"/>
        <end position="25"/>
    </location>
</feature>
<protein>
    <submittedName>
        <fullName evidence="2">Uncharacterized protein</fullName>
    </submittedName>
</protein>
<name>A0A1F6X0N1_9BACT</name>
<reference evidence="2 3" key="1">
    <citation type="journal article" date="2016" name="Nat. Commun.">
        <title>Thousands of microbial genomes shed light on interconnected biogeochemical processes in an aquifer system.</title>
        <authorList>
            <person name="Anantharaman K."/>
            <person name="Brown C.T."/>
            <person name="Hug L.A."/>
            <person name="Sharon I."/>
            <person name="Castelle C.J."/>
            <person name="Probst A.J."/>
            <person name="Thomas B.C."/>
            <person name="Singh A."/>
            <person name="Wilkins M.J."/>
            <person name="Karaoz U."/>
            <person name="Brodie E.L."/>
            <person name="Williams K.H."/>
            <person name="Hubbard S.S."/>
            <person name="Banfield J.F."/>
        </authorList>
    </citation>
    <scope>NUCLEOTIDE SEQUENCE [LARGE SCALE GENOMIC DNA]</scope>
</reference>